<name>A0A1Y1IDS5_KLENI</name>
<protein>
    <submittedName>
        <fullName evidence="2">Uncharacterized protein</fullName>
    </submittedName>
</protein>
<accession>A0A1Y1IDS5</accession>
<gene>
    <name evidence="2" type="ORF">KFL_003630050</name>
</gene>
<evidence type="ECO:0000256" key="1">
    <source>
        <dbReference type="SAM" id="MobiDB-lite"/>
    </source>
</evidence>
<dbReference type="Proteomes" id="UP000054558">
    <property type="component" value="Unassembled WGS sequence"/>
</dbReference>
<evidence type="ECO:0000313" key="2">
    <source>
        <dbReference type="EMBL" id="GAQ87589.1"/>
    </source>
</evidence>
<evidence type="ECO:0000313" key="3">
    <source>
        <dbReference type="Proteomes" id="UP000054558"/>
    </source>
</evidence>
<proteinExistence type="predicted"/>
<dbReference type="EMBL" id="DF237312">
    <property type="protein sequence ID" value="GAQ87589.1"/>
    <property type="molecule type" value="Genomic_DNA"/>
</dbReference>
<keyword evidence="3" id="KW-1185">Reference proteome</keyword>
<reference evidence="2 3" key="1">
    <citation type="journal article" date="2014" name="Nat. Commun.">
        <title>Klebsormidium flaccidum genome reveals primary factors for plant terrestrial adaptation.</title>
        <authorList>
            <person name="Hori K."/>
            <person name="Maruyama F."/>
            <person name="Fujisawa T."/>
            <person name="Togashi T."/>
            <person name="Yamamoto N."/>
            <person name="Seo M."/>
            <person name="Sato S."/>
            <person name="Yamada T."/>
            <person name="Mori H."/>
            <person name="Tajima N."/>
            <person name="Moriyama T."/>
            <person name="Ikeuchi M."/>
            <person name="Watanabe M."/>
            <person name="Wada H."/>
            <person name="Kobayashi K."/>
            <person name="Saito M."/>
            <person name="Masuda T."/>
            <person name="Sasaki-Sekimoto Y."/>
            <person name="Mashiguchi K."/>
            <person name="Awai K."/>
            <person name="Shimojima M."/>
            <person name="Masuda S."/>
            <person name="Iwai M."/>
            <person name="Nobusawa T."/>
            <person name="Narise T."/>
            <person name="Kondo S."/>
            <person name="Saito H."/>
            <person name="Sato R."/>
            <person name="Murakawa M."/>
            <person name="Ihara Y."/>
            <person name="Oshima-Yamada Y."/>
            <person name="Ohtaka K."/>
            <person name="Satoh M."/>
            <person name="Sonobe K."/>
            <person name="Ishii M."/>
            <person name="Ohtani R."/>
            <person name="Kanamori-Sato M."/>
            <person name="Honoki R."/>
            <person name="Miyazaki D."/>
            <person name="Mochizuki H."/>
            <person name="Umetsu J."/>
            <person name="Higashi K."/>
            <person name="Shibata D."/>
            <person name="Kamiya Y."/>
            <person name="Sato N."/>
            <person name="Nakamura Y."/>
            <person name="Tabata S."/>
            <person name="Ida S."/>
            <person name="Kurokawa K."/>
            <person name="Ohta H."/>
        </authorList>
    </citation>
    <scope>NUCLEOTIDE SEQUENCE [LARGE SCALE GENOMIC DNA]</scope>
    <source>
        <strain evidence="2 3">NIES-2285</strain>
    </source>
</reference>
<dbReference type="AlphaFoldDB" id="A0A1Y1IDS5"/>
<feature type="region of interest" description="Disordered" evidence="1">
    <location>
        <begin position="23"/>
        <end position="80"/>
    </location>
</feature>
<sequence length="104" mass="11063">MPYSTCKLIVSCSRTGWPAARQTAMMANISPTHQQPSGDPGNAPLDGPRQGDADQGPQMLGLAEQCDNVPPTGEERSHSVSFMDQENVSLCAQRFKSGPFDLGG</sequence>
<organism evidence="2 3">
    <name type="scientific">Klebsormidium nitens</name>
    <name type="common">Green alga</name>
    <name type="synonym">Ulothrix nitens</name>
    <dbReference type="NCBI Taxonomy" id="105231"/>
    <lineage>
        <taxon>Eukaryota</taxon>
        <taxon>Viridiplantae</taxon>
        <taxon>Streptophyta</taxon>
        <taxon>Klebsormidiophyceae</taxon>
        <taxon>Klebsormidiales</taxon>
        <taxon>Klebsormidiaceae</taxon>
        <taxon>Klebsormidium</taxon>
    </lineage>
</organism>